<proteinExistence type="predicted"/>
<dbReference type="SUPFAM" id="SSF54909">
    <property type="entry name" value="Dimeric alpha+beta barrel"/>
    <property type="match status" value="2"/>
</dbReference>
<dbReference type="InterPro" id="IPR011008">
    <property type="entry name" value="Dimeric_a/b-barrel"/>
</dbReference>
<reference evidence="1" key="1">
    <citation type="submission" date="2022-10" db="EMBL/GenBank/DDBJ databases">
        <title>Culturing micro-colonial fungi from biological soil crusts in the Mojave desert and describing Neophaeococcomyces mojavensis, and introducing the new genera and species Taxawa tesnikishii.</title>
        <authorList>
            <person name="Kurbessoian T."/>
            <person name="Stajich J.E."/>
        </authorList>
    </citation>
    <scope>NUCLEOTIDE SEQUENCE</scope>
    <source>
        <strain evidence="1">TK_35</strain>
    </source>
</reference>
<dbReference type="Gene3D" id="3.30.70.100">
    <property type="match status" value="2"/>
</dbReference>
<keyword evidence="2" id="KW-1185">Reference proteome</keyword>
<organism evidence="1 2">
    <name type="scientific">Knufia peltigerae</name>
    <dbReference type="NCBI Taxonomy" id="1002370"/>
    <lineage>
        <taxon>Eukaryota</taxon>
        <taxon>Fungi</taxon>
        <taxon>Dikarya</taxon>
        <taxon>Ascomycota</taxon>
        <taxon>Pezizomycotina</taxon>
        <taxon>Eurotiomycetes</taxon>
        <taxon>Chaetothyriomycetidae</taxon>
        <taxon>Chaetothyriales</taxon>
        <taxon>Trichomeriaceae</taxon>
        <taxon>Knufia</taxon>
    </lineage>
</organism>
<sequence>MSSIPVTEILYLDVDPKSDLRDADSDAGRVWREMLELARTSPGFRDQYWGRGHEFPEKVRLHIVRDTLEQHRDFKNSESGQMFFTLAGKLVRDDSAPVVVRHVLLHDTELNDGRRLAREAPITGSALYVNSDDVFHDYVWPLWTHIVRHAPGNQGVAGGRVLDHESGRDAYLVYVGWETNDDHQRFRQSPLCADRRVILKMGNDAQEEYYHVVFEKKEQMK</sequence>
<dbReference type="AlphaFoldDB" id="A0AA38XQD1"/>
<evidence type="ECO:0000313" key="1">
    <source>
        <dbReference type="EMBL" id="KAJ9617683.1"/>
    </source>
</evidence>
<dbReference type="EMBL" id="JAPDRN010000156">
    <property type="protein sequence ID" value="KAJ9617683.1"/>
    <property type="molecule type" value="Genomic_DNA"/>
</dbReference>
<gene>
    <name evidence="1" type="ORF">H2204_013558</name>
</gene>
<dbReference type="Proteomes" id="UP001172681">
    <property type="component" value="Unassembled WGS sequence"/>
</dbReference>
<protein>
    <submittedName>
        <fullName evidence="1">Uncharacterized protein</fullName>
    </submittedName>
</protein>
<comment type="caution">
    <text evidence="1">The sequence shown here is derived from an EMBL/GenBank/DDBJ whole genome shotgun (WGS) entry which is preliminary data.</text>
</comment>
<name>A0AA38XQD1_9EURO</name>
<accession>A0AA38XQD1</accession>
<evidence type="ECO:0000313" key="2">
    <source>
        <dbReference type="Proteomes" id="UP001172681"/>
    </source>
</evidence>